<evidence type="ECO:0000256" key="1">
    <source>
        <dbReference type="ARBA" id="ARBA00004651"/>
    </source>
</evidence>
<evidence type="ECO:0000259" key="8">
    <source>
        <dbReference type="Pfam" id="PF02687"/>
    </source>
</evidence>
<feature type="transmembrane region" description="Helical" evidence="7">
    <location>
        <begin position="34"/>
        <end position="56"/>
    </location>
</feature>
<evidence type="ECO:0000256" key="2">
    <source>
        <dbReference type="ARBA" id="ARBA00022475"/>
    </source>
</evidence>
<evidence type="ECO:0000259" key="9">
    <source>
        <dbReference type="Pfam" id="PF12704"/>
    </source>
</evidence>
<accession>A0ABV6Z451</accession>
<feature type="transmembrane region" description="Helical" evidence="7">
    <location>
        <begin position="343"/>
        <end position="376"/>
    </location>
</feature>
<comment type="subcellular location">
    <subcellularLocation>
        <location evidence="1">Cell membrane</location>
        <topology evidence="1">Multi-pass membrane protein</topology>
    </subcellularLocation>
</comment>
<dbReference type="PANTHER" id="PTHR30572">
    <property type="entry name" value="MEMBRANE COMPONENT OF TRANSPORTER-RELATED"/>
    <property type="match status" value="1"/>
</dbReference>
<keyword evidence="11" id="KW-1185">Reference proteome</keyword>
<proteinExistence type="inferred from homology"/>
<evidence type="ECO:0000256" key="6">
    <source>
        <dbReference type="ARBA" id="ARBA00038076"/>
    </source>
</evidence>
<name>A0ABV6Z451_UNCC1</name>
<dbReference type="PANTHER" id="PTHR30572:SF4">
    <property type="entry name" value="ABC TRANSPORTER PERMEASE YTRF"/>
    <property type="match status" value="1"/>
</dbReference>
<evidence type="ECO:0000313" key="10">
    <source>
        <dbReference type="EMBL" id="MFC1853217.1"/>
    </source>
</evidence>
<evidence type="ECO:0000256" key="4">
    <source>
        <dbReference type="ARBA" id="ARBA00022989"/>
    </source>
</evidence>
<feature type="domain" description="ABC3 transporter permease C-terminal" evidence="8">
    <location>
        <begin position="300"/>
        <end position="414"/>
    </location>
</feature>
<dbReference type="InterPro" id="IPR025857">
    <property type="entry name" value="MacB_PCD"/>
</dbReference>
<dbReference type="EMBL" id="JBHPBY010000448">
    <property type="protein sequence ID" value="MFC1853217.1"/>
    <property type="molecule type" value="Genomic_DNA"/>
</dbReference>
<protein>
    <submittedName>
        <fullName evidence="10">ABC transporter permease</fullName>
    </submittedName>
</protein>
<dbReference type="InterPro" id="IPR050250">
    <property type="entry name" value="Macrolide_Exporter_MacB"/>
</dbReference>
<sequence length="421" mass="46642">MMTEQKVAISAVEIKEGIFLALISLRENKLRAGLTILGVLIGVAAVIGMASIVAGLDKMVMNEIESMGSNVLYVTKFAPGVDFEKLTEEERNRKPIDFEAAQAILDYCPSVQAVSPQNYYTAPGGNVVKYKNKEANQPRFFGTLPDYLKVNNRFIEQGRFINEFDTQHRTVVCVIGTDVKKALFEHEDPIGQDIRVNSRKFQVIGVIEEKPPFLGQSDNNLVIIPYSTFAKTHPWEKELFLQVSAVSPKYIPQAKEEITAILRKTRGVPLDKPNNFALWTQENLKEMVNQISQYIYIAMIVISSVGLMVGGVGVMNIMLVSVTERTREIGIRKAIGARRLNIMLQFLTEAMTLSGSGGVMGVGVGILLAFLTHAIFSLPFTISMLWLVIGFSVSVLVGLTAGIYPAYRAARVDPIISLRYE</sequence>
<gene>
    <name evidence="10" type="ORF">ACFL27_23715</name>
</gene>
<evidence type="ECO:0000313" key="11">
    <source>
        <dbReference type="Proteomes" id="UP001594351"/>
    </source>
</evidence>
<keyword evidence="3 7" id="KW-0812">Transmembrane</keyword>
<dbReference type="InterPro" id="IPR003838">
    <property type="entry name" value="ABC3_permease_C"/>
</dbReference>
<evidence type="ECO:0000256" key="5">
    <source>
        <dbReference type="ARBA" id="ARBA00023136"/>
    </source>
</evidence>
<dbReference type="Proteomes" id="UP001594351">
    <property type="component" value="Unassembled WGS sequence"/>
</dbReference>
<dbReference type="Pfam" id="PF02687">
    <property type="entry name" value="FtsX"/>
    <property type="match status" value="1"/>
</dbReference>
<organism evidence="10 11">
    <name type="scientific">candidate division CSSED10-310 bacterium</name>
    <dbReference type="NCBI Taxonomy" id="2855610"/>
    <lineage>
        <taxon>Bacteria</taxon>
        <taxon>Bacteria division CSSED10-310</taxon>
    </lineage>
</organism>
<reference evidence="10 11" key="1">
    <citation type="submission" date="2024-09" db="EMBL/GenBank/DDBJ databases">
        <title>Laminarin stimulates single cell rates of sulfate reduction while oxygen inhibits transcriptomic activity in coastal marine sediment.</title>
        <authorList>
            <person name="Lindsay M."/>
            <person name="Orcutt B."/>
            <person name="Emerson D."/>
            <person name="Stepanauskas R."/>
            <person name="D'Angelo T."/>
        </authorList>
    </citation>
    <scope>NUCLEOTIDE SEQUENCE [LARGE SCALE GENOMIC DNA]</scope>
    <source>
        <strain evidence="10">SAG AM-311-K15</strain>
    </source>
</reference>
<dbReference type="Pfam" id="PF12704">
    <property type="entry name" value="MacB_PCD"/>
    <property type="match status" value="1"/>
</dbReference>
<keyword evidence="4 7" id="KW-1133">Transmembrane helix</keyword>
<feature type="transmembrane region" description="Helical" evidence="7">
    <location>
        <begin position="382"/>
        <end position="407"/>
    </location>
</feature>
<feature type="transmembrane region" description="Helical" evidence="7">
    <location>
        <begin position="294"/>
        <end position="322"/>
    </location>
</feature>
<comment type="similarity">
    <text evidence="6">Belongs to the ABC-4 integral membrane protein family.</text>
</comment>
<keyword evidence="2" id="KW-1003">Cell membrane</keyword>
<evidence type="ECO:0000256" key="3">
    <source>
        <dbReference type="ARBA" id="ARBA00022692"/>
    </source>
</evidence>
<keyword evidence="5 7" id="KW-0472">Membrane</keyword>
<evidence type="ECO:0000256" key="7">
    <source>
        <dbReference type="SAM" id="Phobius"/>
    </source>
</evidence>
<feature type="domain" description="MacB-like periplasmic core" evidence="9">
    <location>
        <begin position="33"/>
        <end position="260"/>
    </location>
</feature>
<comment type="caution">
    <text evidence="10">The sequence shown here is derived from an EMBL/GenBank/DDBJ whole genome shotgun (WGS) entry which is preliminary data.</text>
</comment>